<dbReference type="OrthoDB" id="447173at2759"/>
<evidence type="ECO:0000259" key="1">
    <source>
        <dbReference type="Pfam" id="PF18199"/>
    </source>
</evidence>
<proteinExistence type="predicted"/>
<evidence type="ECO:0000313" key="2">
    <source>
        <dbReference type="EMBL" id="PNG99156.1"/>
    </source>
</evidence>
<dbReference type="GO" id="GO:0051959">
    <property type="term" value="F:dynein light intermediate chain binding"/>
    <property type="evidence" value="ECO:0007669"/>
    <property type="project" value="InterPro"/>
</dbReference>
<protein>
    <submittedName>
        <fullName evidence="2">Dynein heavy chain 3, axonemal</fullName>
    </submittedName>
</protein>
<dbReference type="Gene3D" id="3.10.490.20">
    <property type="match status" value="1"/>
</dbReference>
<dbReference type="Pfam" id="PF18199">
    <property type="entry name" value="Dynein_C"/>
    <property type="match status" value="1"/>
</dbReference>
<name>A0A2J7ZFW9_9CHLO</name>
<evidence type="ECO:0000313" key="3">
    <source>
        <dbReference type="Proteomes" id="UP000236333"/>
    </source>
</evidence>
<feature type="domain" description="Dynein heavy chain C-terminal" evidence="1">
    <location>
        <begin position="1"/>
        <end position="135"/>
    </location>
</feature>
<dbReference type="InterPro" id="IPR026983">
    <property type="entry name" value="DHC"/>
</dbReference>
<dbReference type="InterPro" id="IPR041228">
    <property type="entry name" value="Dynein_C"/>
</dbReference>
<dbReference type="InterPro" id="IPR043160">
    <property type="entry name" value="Dynein_C_barrel"/>
</dbReference>
<comment type="caution">
    <text evidence="2">The sequence shown here is derived from an EMBL/GenBank/DDBJ whole genome shotgun (WGS) entry which is preliminary data.</text>
</comment>
<accession>A0A2J7ZFW9</accession>
<dbReference type="GO" id="GO:0007018">
    <property type="term" value="P:microtubule-based movement"/>
    <property type="evidence" value="ECO:0007669"/>
    <property type="project" value="InterPro"/>
</dbReference>
<dbReference type="PANTHER" id="PTHR22878">
    <property type="entry name" value="DYNEIN HEAVY CHAIN 6, AXONEMAL-LIKE-RELATED"/>
    <property type="match status" value="1"/>
</dbReference>
<reference evidence="2 3" key="1">
    <citation type="journal article" date="2017" name="Mol. Biol. Evol.">
        <title>The 4-celled Tetrabaena socialis nuclear genome reveals the essential components for genetic control of cell number at the origin of multicellularity in the volvocine lineage.</title>
        <authorList>
            <person name="Featherston J."/>
            <person name="Arakaki Y."/>
            <person name="Hanschen E.R."/>
            <person name="Ferris P.J."/>
            <person name="Michod R.E."/>
            <person name="Olson B.J.S.C."/>
            <person name="Nozaki H."/>
            <person name="Durand P.M."/>
        </authorList>
    </citation>
    <scope>NUCLEOTIDE SEQUENCE [LARGE SCALE GENOMIC DNA]</scope>
    <source>
        <strain evidence="2 3">NIES-571</strain>
    </source>
</reference>
<dbReference type="EMBL" id="PGGS01003897">
    <property type="protein sequence ID" value="PNG99156.1"/>
    <property type="molecule type" value="Genomic_DNA"/>
</dbReference>
<dbReference type="PANTHER" id="PTHR22878:SF68">
    <property type="entry name" value="DYNEIN HEAVY CHAIN 6, AXONEMAL-LIKE"/>
    <property type="match status" value="1"/>
</dbReference>
<dbReference type="GO" id="GO:0045505">
    <property type="term" value="F:dynein intermediate chain binding"/>
    <property type="evidence" value="ECO:0007669"/>
    <property type="project" value="InterPro"/>
</dbReference>
<organism evidence="2 3">
    <name type="scientific">Tetrabaena socialis</name>
    <dbReference type="NCBI Taxonomy" id="47790"/>
    <lineage>
        <taxon>Eukaryota</taxon>
        <taxon>Viridiplantae</taxon>
        <taxon>Chlorophyta</taxon>
        <taxon>core chlorophytes</taxon>
        <taxon>Chlorophyceae</taxon>
        <taxon>CS clade</taxon>
        <taxon>Chlamydomonadales</taxon>
        <taxon>Tetrabaenaceae</taxon>
        <taxon>Tetrabaena</taxon>
    </lineage>
</organism>
<keyword evidence="3" id="KW-1185">Reference proteome</keyword>
<dbReference type="Proteomes" id="UP000236333">
    <property type="component" value="Unassembled WGS sequence"/>
</dbReference>
<dbReference type="Gene3D" id="1.20.1270.280">
    <property type="match status" value="1"/>
</dbReference>
<gene>
    <name evidence="2" type="ORF">TSOC_015071</name>
</gene>
<dbReference type="AlphaFoldDB" id="A0A2J7ZFW9"/>
<feature type="non-terminal residue" evidence="2">
    <location>
        <position position="135"/>
    </location>
</feature>
<dbReference type="GO" id="GO:0030286">
    <property type="term" value="C:dynein complex"/>
    <property type="evidence" value="ECO:0007669"/>
    <property type="project" value="InterPro"/>
</dbReference>
<sequence length="135" mass="15099">MSADLEALGTSMYDGRVPTLWMDKSYPSLKPLASYVADLIERCRLMGEWVSRGPPPVFWVSGFYFTHAFLTGVKQNFARKRRIPIDTITFNYACMPGHAESYTAPPEDGALISGMFVEGARWDAEAAKLEESLPK</sequence>